<dbReference type="Proteomes" id="UP000638353">
    <property type="component" value="Unassembled WGS sequence"/>
</dbReference>
<dbReference type="EMBL" id="BMVC01000012">
    <property type="protein sequence ID" value="GHD05949.1"/>
    <property type="molecule type" value="Genomic_DNA"/>
</dbReference>
<evidence type="ECO:0000313" key="5">
    <source>
        <dbReference type="Proteomes" id="UP000638353"/>
    </source>
</evidence>
<comment type="caution">
    <text evidence="4">The sequence shown here is derived from an EMBL/GenBank/DDBJ whole genome shotgun (WGS) entry which is preliminary data.</text>
</comment>
<dbReference type="AlphaFoldDB" id="A0A918X396"/>
<proteinExistence type="predicted"/>
<organism evidence="4 5">
    <name type="scientific">Streptomyces finlayi</name>
    <dbReference type="NCBI Taxonomy" id="67296"/>
    <lineage>
        <taxon>Bacteria</taxon>
        <taxon>Bacillati</taxon>
        <taxon>Actinomycetota</taxon>
        <taxon>Actinomycetes</taxon>
        <taxon>Kitasatosporales</taxon>
        <taxon>Streptomycetaceae</taxon>
        <taxon>Streptomyces</taxon>
    </lineage>
</organism>
<gene>
    <name evidence="4" type="ORF">GCM10010334_57230</name>
</gene>
<dbReference type="GO" id="GO:0003824">
    <property type="term" value="F:catalytic activity"/>
    <property type="evidence" value="ECO:0007669"/>
    <property type="project" value="InterPro"/>
</dbReference>
<feature type="transmembrane region" description="Helical" evidence="2">
    <location>
        <begin position="102"/>
        <end position="124"/>
    </location>
</feature>
<sequence length="353" mass="37877">MNHARRCGVLTKMTSTYENHREPPARGARPDGRHWGEDARGRTTWQRGRLIGLCAVLLGLLPVFHGYVPDARGLGSLAETFLPWLGLLILPLLLLARLRRSAFALLTLAVPVMAWAGLLGGVYLGGFDNGGTGAYGFGVVQHNIADDNPDPAGTVRALAAAGPELIALQEVTPAALPAISGVLDKQYPHHAVHGTVGLWSKSPLRDVRPLDLKPAGITQPWQRGLRATASTPVGHVAVYVAHLPSVRAAWPQGLKTGWRNEAAVKLGAALGDEQVERVVLLGDLNATADDRGLDPVVARMDDTGGDGFVFSWPRRFPVARLDHVMVRDGVVSRVERLAATGSDHVPVSAWLRF</sequence>
<dbReference type="InterPro" id="IPR036691">
    <property type="entry name" value="Endo/exonu/phosph_ase_sf"/>
</dbReference>
<keyword evidence="2" id="KW-0812">Transmembrane</keyword>
<dbReference type="Pfam" id="PF03372">
    <property type="entry name" value="Exo_endo_phos"/>
    <property type="match status" value="1"/>
</dbReference>
<name>A0A918X396_9ACTN</name>
<evidence type="ECO:0000259" key="3">
    <source>
        <dbReference type="Pfam" id="PF03372"/>
    </source>
</evidence>
<reference evidence="4" key="1">
    <citation type="journal article" date="2014" name="Int. J. Syst. Evol. Microbiol.">
        <title>Complete genome sequence of Corynebacterium casei LMG S-19264T (=DSM 44701T), isolated from a smear-ripened cheese.</title>
        <authorList>
            <consortium name="US DOE Joint Genome Institute (JGI-PGF)"/>
            <person name="Walter F."/>
            <person name="Albersmeier A."/>
            <person name="Kalinowski J."/>
            <person name="Ruckert C."/>
        </authorList>
    </citation>
    <scope>NUCLEOTIDE SEQUENCE</scope>
    <source>
        <strain evidence="4">JCM 4637</strain>
    </source>
</reference>
<dbReference type="InterPro" id="IPR005135">
    <property type="entry name" value="Endo/exonuclease/phosphatase"/>
</dbReference>
<dbReference type="SUPFAM" id="SSF56219">
    <property type="entry name" value="DNase I-like"/>
    <property type="match status" value="1"/>
</dbReference>
<reference evidence="4" key="2">
    <citation type="submission" date="2020-09" db="EMBL/GenBank/DDBJ databases">
        <authorList>
            <person name="Sun Q."/>
            <person name="Ohkuma M."/>
        </authorList>
    </citation>
    <scope>NUCLEOTIDE SEQUENCE</scope>
    <source>
        <strain evidence="4">JCM 4637</strain>
    </source>
</reference>
<feature type="transmembrane region" description="Helical" evidence="2">
    <location>
        <begin position="50"/>
        <end position="68"/>
    </location>
</feature>
<feature type="region of interest" description="Disordered" evidence="1">
    <location>
        <begin position="18"/>
        <end position="38"/>
    </location>
</feature>
<accession>A0A918X396</accession>
<evidence type="ECO:0000256" key="1">
    <source>
        <dbReference type="SAM" id="MobiDB-lite"/>
    </source>
</evidence>
<keyword evidence="2" id="KW-0472">Membrane</keyword>
<evidence type="ECO:0000313" key="4">
    <source>
        <dbReference type="EMBL" id="GHD05949.1"/>
    </source>
</evidence>
<keyword evidence="2" id="KW-1133">Transmembrane helix</keyword>
<feature type="transmembrane region" description="Helical" evidence="2">
    <location>
        <begin position="74"/>
        <end position="95"/>
    </location>
</feature>
<protein>
    <recommendedName>
        <fullName evidence="3">Endonuclease/exonuclease/phosphatase domain-containing protein</fullName>
    </recommendedName>
</protein>
<evidence type="ECO:0000256" key="2">
    <source>
        <dbReference type="SAM" id="Phobius"/>
    </source>
</evidence>
<dbReference type="Gene3D" id="3.60.10.10">
    <property type="entry name" value="Endonuclease/exonuclease/phosphatase"/>
    <property type="match status" value="1"/>
</dbReference>
<feature type="domain" description="Endonuclease/exonuclease/phosphatase" evidence="3">
    <location>
        <begin position="141"/>
        <end position="344"/>
    </location>
</feature>